<accession>A0ABD3QS35</accession>
<evidence type="ECO:0000313" key="9">
    <source>
        <dbReference type="Proteomes" id="UP001530400"/>
    </source>
</evidence>
<evidence type="ECO:0000256" key="6">
    <source>
        <dbReference type="PROSITE-ProRule" id="PRU00239"/>
    </source>
</evidence>
<feature type="active site" evidence="5">
    <location>
        <position position="164"/>
    </location>
</feature>
<dbReference type="Pfam" id="PF00648">
    <property type="entry name" value="Peptidase_C2"/>
    <property type="match status" value="1"/>
</dbReference>
<feature type="domain" description="Calpain catalytic" evidence="7">
    <location>
        <begin position="1"/>
        <end position="272"/>
    </location>
</feature>
<dbReference type="PANTHER" id="PTHR10183:SF379">
    <property type="entry name" value="CALPAIN-5"/>
    <property type="match status" value="1"/>
</dbReference>
<evidence type="ECO:0000256" key="2">
    <source>
        <dbReference type="ARBA" id="ARBA00022670"/>
    </source>
</evidence>
<dbReference type="Gene3D" id="3.90.70.10">
    <property type="entry name" value="Cysteine proteinases"/>
    <property type="match status" value="1"/>
</dbReference>
<dbReference type="GO" id="GO:0006508">
    <property type="term" value="P:proteolysis"/>
    <property type="evidence" value="ECO:0007669"/>
    <property type="project" value="UniProtKB-KW"/>
</dbReference>
<dbReference type="SUPFAM" id="SSF54001">
    <property type="entry name" value="Cysteine proteinases"/>
    <property type="match status" value="1"/>
</dbReference>
<dbReference type="AlphaFoldDB" id="A0ABD3QS35"/>
<keyword evidence="3" id="KW-0378">Hydrolase</keyword>
<feature type="active site" evidence="5">
    <location>
        <position position="192"/>
    </location>
</feature>
<protein>
    <recommendedName>
        <fullName evidence="7">Calpain catalytic domain-containing protein</fullName>
    </recommendedName>
</protein>
<organism evidence="8 9">
    <name type="scientific">Cyclotella atomus</name>
    <dbReference type="NCBI Taxonomy" id="382360"/>
    <lineage>
        <taxon>Eukaryota</taxon>
        <taxon>Sar</taxon>
        <taxon>Stramenopiles</taxon>
        <taxon>Ochrophyta</taxon>
        <taxon>Bacillariophyta</taxon>
        <taxon>Coscinodiscophyceae</taxon>
        <taxon>Thalassiosirophycidae</taxon>
        <taxon>Stephanodiscales</taxon>
        <taxon>Stephanodiscaceae</taxon>
        <taxon>Cyclotella</taxon>
    </lineage>
</organism>
<proteinExistence type="inferred from homology"/>
<evidence type="ECO:0000256" key="3">
    <source>
        <dbReference type="ARBA" id="ARBA00022801"/>
    </source>
</evidence>
<keyword evidence="9" id="KW-1185">Reference proteome</keyword>
<evidence type="ECO:0000256" key="4">
    <source>
        <dbReference type="ARBA" id="ARBA00022807"/>
    </source>
</evidence>
<gene>
    <name evidence="8" type="ORF">ACHAWO_003559</name>
</gene>
<dbReference type="PROSITE" id="PS50203">
    <property type="entry name" value="CALPAIN_CAT"/>
    <property type="match status" value="1"/>
</dbReference>
<evidence type="ECO:0000256" key="1">
    <source>
        <dbReference type="ARBA" id="ARBA00007623"/>
    </source>
</evidence>
<dbReference type="InterPro" id="IPR022684">
    <property type="entry name" value="Calpain_cysteine_protease"/>
</dbReference>
<name>A0ABD3QS35_9STRA</name>
<keyword evidence="2" id="KW-0645">Protease</keyword>
<dbReference type="InterPro" id="IPR001300">
    <property type="entry name" value="Peptidase_C2_calpain_cat"/>
</dbReference>
<reference evidence="8 9" key="1">
    <citation type="submission" date="2024-10" db="EMBL/GenBank/DDBJ databases">
        <title>Updated reference genomes for cyclostephanoid diatoms.</title>
        <authorList>
            <person name="Roberts W.R."/>
            <person name="Alverson A.J."/>
        </authorList>
    </citation>
    <scope>NUCLEOTIDE SEQUENCE [LARGE SCALE GENOMIC DNA]</scope>
    <source>
        <strain evidence="8 9">AJA010-31</strain>
    </source>
</reference>
<sequence length="331" mass="37535">MPTRPSLPLRTPTMEQTILLSQLAIRRRILLRSLRARRSRSWAIILEKAYSKFCGSYAALDGGFVLWGWHSFTGDNVFQLSKKVEQNHWIREDMIAIKDDKDKRACGFRKTKEKYSGDQLWTLLKKYDRQKALMSASIGKVSYRETDGPSGEQLLKTEGLVAGHAYSVIQAREVSEGVIGSGPTFKLLQLRNPWGTFEWKGDWSDKSSIWEKYPGIKKKVGHVNADDGGELYFHCITMTELLFANKHVIVAFWISFEDFQNVYTRVNVCDRTTVNDASLDVNENDGSCGIIKGFCCGCAKFWLCCQGSKNLYVGHHSTDETLDTKEGCCLV</sequence>
<comment type="caution">
    <text evidence="6">Lacks conserved residue(s) required for the propagation of feature annotation.</text>
</comment>
<comment type="similarity">
    <text evidence="1">Belongs to the peptidase C2 family.</text>
</comment>
<keyword evidence="4" id="KW-0788">Thiol protease</keyword>
<dbReference type="Proteomes" id="UP001530400">
    <property type="component" value="Unassembled WGS sequence"/>
</dbReference>
<dbReference type="GO" id="GO:0008234">
    <property type="term" value="F:cysteine-type peptidase activity"/>
    <property type="evidence" value="ECO:0007669"/>
    <property type="project" value="UniProtKB-KW"/>
</dbReference>
<comment type="caution">
    <text evidence="8">The sequence shown here is derived from an EMBL/GenBank/DDBJ whole genome shotgun (WGS) entry which is preliminary data.</text>
</comment>
<dbReference type="SMART" id="SM00230">
    <property type="entry name" value="CysPc"/>
    <property type="match status" value="1"/>
</dbReference>
<dbReference type="InterPro" id="IPR038765">
    <property type="entry name" value="Papain-like_cys_pep_sf"/>
</dbReference>
<evidence type="ECO:0000256" key="5">
    <source>
        <dbReference type="PIRSR" id="PIRSR622684-1"/>
    </source>
</evidence>
<dbReference type="PANTHER" id="PTHR10183">
    <property type="entry name" value="CALPAIN"/>
    <property type="match status" value="1"/>
</dbReference>
<evidence type="ECO:0000313" key="8">
    <source>
        <dbReference type="EMBL" id="KAL3802927.1"/>
    </source>
</evidence>
<dbReference type="EMBL" id="JALLPJ020000082">
    <property type="protein sequence ID" value="KAL3802927.1"/>
    <property type="molecule type" value="Genomic_DNA"/>
</dbReference>
<evidence type="ECO:0000259" key="7">
    <source>
        <dbReference type="PROSITE" id="PS50203"/>
    </source>
</evidence>